<sequence>MSTREEAPETRPPFPPARGGSRPGTRALTDRKPRKRARRGERRELIIEGAQKIFSEQGFSASTRDIAASLGVTQALLYKYFPSKEALIQAVFENRYAHGRFMPDPEILADTSRPLVERVTAFYGALFDFLRDGSLRLFIRAALDGYAAHDIYANELVRGSILPLVEAMRAELSLPPTSERAMSNAEYEIAMAEHGGTVFIAIRNLVYERGPHIEVKDAIAQHVRIWLPGALAEMKRIHADWSEQKPVSEALLQAPGLESVQRER</sequence>
<feature type="region of interest" description="Disordered" evidence="3">
    <location>
        <begin position="1"/>
        <end position="42"/>
    </location>
</feature>
<keyword evidence="1 2" id="KW-0238">DNA-binding</keyword>
<dbReference type="AlphaFoldDB" id="A0A4S2H0U6"/>
<gene>
    <name evidence="5" type="ORF">E5163_08290</name>
</gene>
<name>A0A4S2H0U6_9PROT</name>
<dbReference type="PANTHER" id="PTHR30055">
    <property type="entry name" value="HTH-TYPE TRANSCRIPTIONAL REGULATOR RUTR"/>
    <property type="match status" value="1"/>
</dbReference>
<dbReference type="PROSITE" id="PS01081">
    <property type="entry name" value="HTH_TETR_1"/>
    <property type="match status" value="1"/>
</dbReference>
<evidence type="ECO:0000259" key="4">
    <source>
        <dbReference type="PROSITE" id="PS50977"/>
    </source>
</evidence>
<dbReference type="PROSITE" id="PS50977">
    <property type="entry name" value="HTH_TETR_2"/>
    <property type="match status" value="1"/>
</dbReference>
<feature type="DNA-binding region" description="H-T-H motif" evidence="2">
    <location>
        <begin position="62"/>
        <end position="81"/>
    </location>
</feature>
<dbReference type="InterPro" id="IPR009057">
    <property type="entry name" value="Homeodomain-like_sf"/>
</dbReference>
<dbReference type="Pfam" id="PF00440">
    <property type="entry name" value="TetR_N"/>
    <property type="match status" value="1"/>
</dbReference>
<comment type="caution">
    <text evidence="5">The sequence shown here is derived from an EMBL/GenBank/DDBJ whole genome shotgun (WGS) entry which is preliminary data.</text>
</comment>
<proteinExistence type="predicted"/>
<dbReference type="GO" id="GO:0003700">
    <property type="term" value="F:DNA-binding transcription factor activity"/>
    <property type="evidence" value="ECO:0007669"/>
    <property type="project" value="TreeGrafter"/>
</dbReference>
<dbReference type="Proteomes" id="UP000308054">
    <property type="component" value="Unassembled WGS sequence"/>
</dbReference>
<dbReference type="InterPro" id="IPR050109">
    <property type="entry name" value="HTH-type_TetR-like_transc_reg"/>
</dbReference>
<evidence type="ECO:0000313" key="5">
    <source>
        <dbReference type="EMBL" id="TGY89116.1"/>
    </source>
</evidence>
<dbReference type="GO" id="GO:0000976">
    <property type="term" value="F:transcription cis-regulatory region binding"/>
    <property type="evidence" value="ECO:0007669"/>
    <property type="project" value="TreeGrafter"/>
</dbReference>
<dbReference type="PANTHER" id="PTHR30055:SF181">
    <property type="entry name" value="BLR6905 PROTEIN"/>
    <property type="match status" value="1"/>
</dbReference>
<protein>
    <submittedName>
        <fullName evidence="5">TetR/AcrR family transcriptional regulator</fullName>
    </submittedName>
</protein>
<dbReference type="Gene3D" id="1.10.357.10">
    <property type="entry name" value="Tetracycline Repressor, domain 2"/>
    <property type="match status" value="1"/>
</dbReference>
<accession>A0A4S2H0U6</accession>
<dbReference type="PRINTS" id="PR00455">
    <property type="entry name" value="HTHTETR"/>
</dbReference>
<evidence type="ECO:0000256" key="3">
    <source>
        <dbReference type="SAM" id="MobiDB-lite"/>
    </source>
</evidence>
<evidence type="ECO:0000313" key="6">
    <source>
        <dbReference type="Proteomes" id="UP000308054"/>
    </source>
</evidence>
<organism evidence="5 6">
    <name type="scientific">Marinicauda algicola</name>
    <dbReference type="NCBI Taxonomy" id="2029849"/>
    <lineage>
        <taxon>Bacteria</taxon>
        <taxon>Pseudomonadati</taxon>
        <taxon>Pseudomonadota</taxon>
        <taxon>Alphaproteobacteria</taxon>
        <taxon>Maricaulales</taxon>
        <taxon>Maricaulaceae</taxon>
        <taxon>Marinicauda</taxon>
    </lineage>
</organism>
<dbReference type="EMBL" id="SRXW01000002">
    <property type="protein sequence ID" value="TGY89116.1"/>
    <property type="molecule type" value="Genomic_DNA"/>
</dbReference>
<dbReference type="InterPro" id="IPR001647">
    <property type="entry name" value="HTH_TetR"/>
</dbReference>
<reference evidence="5 6" key="1">
    <citation type="journal article" date="2017" name="Int. J. Syst. Evol. Microbiol.">
        <title>Marinicauda algicola sp. nov., isolated from a marine red alga Rhodosorus marinus.</title>
        <authorList>
            <person name="Jeong S.E."/>
            <person name="Jeon S.H."/>
            <person name="Chun B.H."/>
            <person name="Kim D.W."/>
            <person name="Jeon C.O."/>
        </authorList>
    </citation>
    <scope>NUCLEOTIDE SEQUENCE [LARGE SCALE GENOMIC DNA]</scope>
    <source>
        <strain evidence="5 6">JCM 31718</strain>
    </source>
</reference>
<feature type="domain" description="HTH tetR-type" evidence="4">
    <location>
        <begin position="40"/>
        <end position="99"/>
    </location>
</feature>
<evidence type="ECO:0000256" key="1">
    <source>
        <dbReference type="ARBA" id="ARBA00023125"/>
    </source>
</evidence>
<keyword evidence="6" id="KW-1185">Reference proteome</keyword>
<dbReference type="SUPFAM" id="SSF46689">
    <property type="entry name" value="Homeodomain-like"/>
    <property type="match status" value="1"/>
</dbReference>
<evidence type="ECO:0000256" key="2">
    <source>
        <dbReference type="PROSITE-ProRule" id="PRU00335"/>
    </source>
</evidence>
<dbReference type="InterPro" id="IPR023772">
    <property type="entry name" value="DNA-bd_HTH_TetR-type_CS"/>
</dbReference>